<dbReference type="AlphaFoldDB" id="A0A2V5IST3"/>
<dbReference type="CDD" id="cd04433">
    <property type="entry name" value="AFD_class_I"/>
    <property type="match status" value="1"/>
</dbReference>
<dbReference type="OrthoDB" id="5240965at2"/>
<dbReference type="InterPro" id="IPR000873">
    <property type="entry name" value="AMP-dep_synth/lig_dom"/>
</dbReference>
<comment type="similarity">
    <text evidence="1">Belongs to the ATP-dependent AMP-binding enzyme family.</text>
</comment>
<evidence type="ECO:0000256" key="2">
    <source>
        <dbReference type="ARBA" id="ARBA00022598"/>
    </source>
</evidence>
<keyword evidence="5" id="KW-1185">Reference proteome</keyword>
<dbReference type="SUPFAM" id="SSF56801">
    <property type="entry name" value="Acetyl-CoA synthetase-like"/>
    <property type="match status" value="1"/>
</dbReference>
<dbReference type="GO" id="GO:0006631">
    <property type="term" value="P:fatty acid metabolic process"/>
    <property type="evidence" value="ECO:0007669"/>
    <property type="project" value="TreeGrafter"/>
</dbReference>
<dbReference type="InterPro" id="IPR045851">
    <property type="entry name" value="AMP-bd_C_sf"/>
</dbReference>
<organism evidence="4 5">
    <name type="scientific">Arthrobacter psychrolactophilus</name>
    <dbReference type="NCBI Taxonomy" id="92442"/>
    <lineage>
        <taxon>Bacteria</taxon>
        <taxon>Bacillati</taxon>
        <taxon>Actinomycetota</taxon>
        <taxon>Actinomycetes</taxon>
        <taxon>Micrococcales</taxon>
        <taxon>Micrococcaceae</taxon>
        <taxon>Arthrobacter</taxon>
    </lineage>
</organism>
<dbReference type="PANTHER" id="PTHR43201">
    <property type="entry name" value="ACYL-COA SYNTHETASE"/>
    <property type="match status" value="1"/>
</dbReference>
<accession>A0A2V5IST3</accession>
<evidence type="ECO:0000256" key="1">
    <source>
        <dbReference type="ARBA" id="ARBA00006432"/>
    </source>
</evidence>
<dbReference type="GO" id="GO:0031956">
    <property type="term" value="F:medium-chain fatty acid-CoA ligase activity"/>
    <property type="evidence" value="ECO:0007669"/>
    <property type="project" value="TreeGrafter"/>
</dbReference>
<dbReference type="Pfam" id="PF00501">
    <property type="entry name" value="AMP-binding"/>
    <property type="match status" value="1"/>
</dbReference>
<gene>
    <name evidence="4" type="ORF">CVS30_09950</name>
</gene>
<protein>
    <submittedName>
        <fullName evidence="4">AMP-dependent synthetase</fullName>
    </submittedName>
</protein>
<dbReference type="Gene3D" id="3.40.50.12780">
    <property type="entry name" value="N-terminal domain of ligase-like"/>
    <property type="match status" value="1"/>
</dbReference>
<dbReference type="EMBL" id="QJVC01000008">
    <property type="protein sequence ID" value="PYI38442.1"/>
    <property type="molecule type" value="Genomic_DNA"/>
</dbReference>
<dbReference type="InterPro" id="IPR042099">
    <property type="entry name" value="ANL_N_sf"/>
</dbReference>
<keyword evidence="2" id="KW-0436">Ligase</keyword>
<sequence>MMTMPFIKELRHWAAVRGDRTAVVVGEQRLSYAQLLQAAQHQPKQDAGTSPVVVIELPTSVELAIKFCSAVVQRRPVMVLDTQWPDGVRRALMGQARAWASSRRQQPEAPETFLLGLSSGTSGVPKAFLRPAISWHTSFLRSAEYFDVGESTLTLAPGPLAASMNLYALGESLFSGGTFLALPHFSPDAALDAMVENGASRLVLVPTILGLMAARGLATGRSGEQLSSIVCAGSEMPDTLLALVQEWAPHARIQQYYGAAELGFVSAVTMTGTDTAGDQGVGQAFPGAEIAIRDELGQDCAPGQQGDVWVKGPYACDGYAWGDDGLAFTVEAAAEPDQRWCTVRDQGSLDARGRLHLAGRASDMVNVSGANVYPHPVEQLLRSALEAAGVRAPRVIVAGIPDLIRGQRLIAACHDAGAEQQLLDTLRRAAQHLPESHRPRAFFALSELPLTGSGKISRALLSHWITEGDPRAQRLR</sequence>
<comment type="caution">
    <text evidence="4">The sequence shown here is derived from an EMBL/GenBank/DDBJ whole genome shotgun (WGS) entry which is preliminary data.</text>
</comment>
<reference evidence="4 5" key="1">
    <citation type="submission" date="2018-05" db="EMBL/GenBank/DDBJ databases">
        <title>Genetic diversity of glacier-inhabiting Cryobacterium bacteria in China and description of Cryobacterium mengkeensis sp. nov. and Arthrobacter glacialis sp. nov.</title>
        <authorList>
            <person name="Liu Q."/>
            <person name="Xin Y.-H."/>
        </authorList>
    </citation>
    <scope>NUCLEOTIDE SEQUENCE [LARGE SCALE GENOMIC DNA]</scope>
    <source>
        <strain evidence="4 5">B7</strain>
    </source>
</reference>
<evidence type="ECO:0000259" key="3">
    <source>
        <dbReference type="Pfam" id="PF00501"/>
    </source>
</evidence>
<dbReference type="InterPro" id="IPR020845">
    <property type="entry name" value="AMP-binding_CS"/>
</dbReference>
<dbReference type="PANTHER" id="PTHR43201:SF5">
    <property type="entry name" value="MEDIUM-CHAIN ACYL-COA LIGASE ACSF2, MITOCHONDRIAL"/>
    <property type="match status" value="1"/>
</dbReference>
<feature type="domain" description="AMP-dependent synthetase/ligase" evidence="3">
    <location>
        <begin position="77"/>
        <end position="319"/>
    </location>
</feature>
<dbReference type="Gene3D" id="3.30.300.30">
    <property type="match status" value="1"/>
</dbReference>
<evidence type="ECO:0000313" key="4">
    <source>
        <dbReference type="EMBL" id="PYI38442.1"/>
    </source>
</evidence>
<dbReference type="Proteomes" id="UP000247980">
    <property type="component" value="Unassembled WGS sequence"/>
</dbReference>
<dbReference type="PROSITE" id="PS00455">
    <property type="entry name" value="AMP_BINDING"/>
    <property type="match status" value="1"/>
</dbReference>
<name>A0A2V5IST3_9MICC</name>
<proteinExistence type="inferred from homology"/>
<evidence type="ECO:0000313" key="5">
    <source>
        <dbReference type="Proteomes" id="UP000247980"/>
    </source>
</evidence>